<evidence type="ECO:0000256" key="6">
    <source>
        <dbReference type="ARBA" id="ARBA00047422"/>
    </source>
</evidence>
<evidence type="ECO:0000313" key="9">
    <source>
        <dbReference type="Proteomes" id="UP001058098"/>
    </source>
</evidence>
<protein>
    <recommendedName>
        <fullName evidence="1">DNA (cytosine-5-)-methyltransferase</fullName>
        <ecNumber evidence="1">2.1.1.37</ecNumber>
    </recommendedName>
</protein>
<feature type="active site" evidence="7">
    <location>
        <position position="120"/>
    </location>
</feature>
<evidence type="ECO:0000256" key="1">
    <source>
        <dbReference type="ARBA" id="ARBA00011975"/>
    </source>
</evidence>
<reference evidence="8" key="1">
    <citation type="submission" date="2020-09" db="EMBL/GenBank/DDBJ databases">
        <title>Rhizobia associated with sainfoin plants.</title>
        <authorList>
            <person name="Asharfi S."/>
            <person name="Kuzmanovic N."/>
            <person name="Bunk B."/>
            <person name="Sproeer C."/>
            <person name="Becker M."/>
            <person name="Thuenen T."/>
        </authorList>
    </citation>
    <scope>NUCLEOTIDE SEQUENCE</scope>
    <source>
        <strain evidence="8">OM4</strain>
    </source>
</reference>
<dbReference type="InterPro" id="IPR029063">
    <property type="entry name" value="SAM-dependent_MTases_sf"/>
</dbReference>
<keyword evidence="3 7" id="KW-0808">Transferase</keyword>
<evidence type="ECO:0000256" key="5">
    <source>
        <dbReference type="ARBA" id="ARBA00022747"/>
    </source>
</evidence>
<comment type="similarity">
    <text evidence="7">Belongs to the class I-like SAM-binding methyltransferase superfamily. C5-methyltransferase family.</text>
</comment>
<dbReference type="PANTHER" id="PTHR10629">
    <property type="entry name" value="CYTOSINE-SPECIFIC METHYLTRANSFERASE"/>
    <property type="match status" value="1"/>
</dbReference>
<dbReference type="Proteomes" id="UP001058098">
    <property type="component" value="Chromosome"/>
</dbReference>
<keyword evidence="9" id="KW-1185">Reference proteome</keyword>
<dbReference type="EMBL" id="CP062229">
    <property type="protein sequence ID" value="UVC16130.1"/>
    <property type="molecule type" value="Genomic_DNA"/>
</dbReference>
<dbReference type="PRINTS" id="PR00105">
    <property type="entry name" value="C5METTRFRASE"/>
</dbReference>
<dbReference type="Pfam" id="PF00145">
    <property type="entry name" value="DNA_methylase"/>
    <property type="match status" value="1"/>
</dbReference>
<evidence type="ECO:0000256" key="3">
    <source>
        <dbReference type="ARBA" id="ARBA00022679"/>
    </source>
</evidence>
<name>A0ABY5QY36_9HYPH</name>
<dbReference type="InterPro" id="IPR050390">
    <property type="entry name" value="C5-Methyltransferase"/>
</dbReference>
<sequence>MGVSVGKRDEQKAAKMPNFLAVDFFCGAGGTTRGLIDAGGYVIAGIDKDNRCRLTYAENNFNESVDHSNSRFLHYDVFPATEDYPGGQQAELCAELDSLLGYYRSKAPATPVLFAICAPCQPFTRLSRKKLSEKRRLGREKDRSLLTEAAEYVDRYKPEMVLSENVAGIKDAKYGGIWEDFRARLNQLGYVTGSKVVCTSNFGIPQFRKRSILIAVRRDLVREERFADLMETELLVPDSDPNETLVSVSRAIGHLPPVAAGEVHPEIPNHKARSLSELNLMRLSSAKPGESNAYMANTQYGDLTLDCHRKVNERLNDRCFSDVYTRMHPDRPSPTITTKCHSISNGRFGHFDTKQVRGISLREAAILQSFPDEYVFYPTEQIEPVARMIGNAVPPKLARYFAGYLVNSIEPSRVR</sequence>
<dbReference type="SUPFAM" id="SSF53335">
    <property type="entry name" value="S-adenosyl-L-methionine-dependent methyltransferases"/>
    <property type="match status" value="1"/>
</dbReference>
<dbReference type="PANTHER" id="PTHR10629:SF52">
    <property type="entry name" value="DNA (CYTOSINE-5)-METHYLTRANSFERASE 1"/>
    <property type="match status" value="1"/>
</dbReference>
<evidence type="ECO:0000256" key="2">
    <source>
        <dbReference type="ARBA" id="ARBA00022603"/>
    </source>
</evidence>
<evidence type="ECO:0000256" key="7">
    <source>
        <dbReference type="PROSITE-ProRule" id="PRU01016"/>
    </source>
</evidence>
<keyword evidence="4 7" id="KW-0949">S-adenosyl-L-methionine</keyword>
<gene>
    <name evidence="8" type="ORF">IHQ72_02780</name>
</gene>
<evidence type="ECO:0000256" key="4">
    <source>
        <dbReference type="ARBA" id="ARBA00022691"/>
    </source>
</evidence>
<proteinExistence type="inferred from homology"/>
<dbReference type="InterPro" id="IPR001525">
    <property type="entry name" value="C5_MeTfrase"/>
</dbReference>
<dbReference type="GO" id="GO:0032259">
    <property type="term" value="P:methylation"/>
    <property type="evidence" value="ECO:0007669"/>
    <property type="project" value="UniProtKB-KW"/>
</dbReference>
<dbReference type="EC" id="2.1.1.37" evidence="1"/>
<dbReference type="PROSITE" id="PS51679">
    <property type="entry name" value="SAM_MT_C5"/>
    <property type="match status" value="1"/>
</dbReference>
<keyword evidence="2 7" id="KW-0489">Methyltransferase</keyword>
<dbReference type="GO" id="GO:0008168">
    <property type="term" value="F:methyltransferase activity"/>
    <property type="evidence" value="ECO:0007669"/>
    <property type="project" value="UniProtKB-KW"/>
</dbReference>
<evidence type="ECO:0000313" key="8">
    <source>
        <dbReference type="EMBL" id="UVC16130.1"/>
    </source>
</evidence>
<dbReference type="Gene3D" id="3.90.120.10">
    <property type="entry name" value="DNA Methylase, subunit A, domain 2"/>
    <property type="match status" value="1"/>
</dbReference>
<accession>A0ABY5QY36</accession>
<keyword evidence="5" id="KW-0680">Restriction system</keyword>
<dbReference type="RefSeq" id="WP_258121047.1">
    <property type="nucleotide sequence ID" value="NZ_CP062229.1"/>
</dbReference>
<organism evidence="8 9">
    <name type="scientific">Mesorhizobium onobrychidis</name>
    <dbReference type="NCBI Taxonomy" id="2775404"/>
    <lineage>
        <taxon>Bacteria</taxon>
        <taxon>Pseudomonadati</taxon>
        <taxon>Pseudomonadota</taxon>
        <taxon>Alphaproteobacteria</taxon>
        <taxon>Hyphomicrobiales</taxon>
        <taxon>Phyllobacteriaceae</taxon>
        <taxon>Mesorhizobium</taxon>
    </lineage>
</organism>
<comment type="catalytic activity">
    <reaction evidence="6">
        <text>a 2'-deoxycytidine in DNA + S-adenosyl-L-methionine = a 5-methyl-2'-deoxycytidine in DNA + S-adenosyl-L-homocysteine + H(+)</text>
        <dbReference type="Rhea" id="RHEA:13681"/>
        <dbReference type="Rhea" id="RHEA-COMP:11369"/>
        <dbReference type="Rhea" id="RHEA-COMP:11370"/>
        <dbReference type="ChEBI" id="CHEBI:15378"/>
        <dbReference type="ChEBI" id="CHEBI:57856"/>
        <dbReference type="ChEBI" id="CHEBI:59789"/>
        <dbReference type="ChEBI" id="CHEBI:85452"/>
        <dbReference type="ChEBI" id="CHEBI:85454"/>
        <dbReference type="EC" id="2.1.1.37"/>
    </reaction>
</comment>
<dbReference type="Gene3D" id="3.40.50.150">
    <property type="entry name" value="Vaccinia Virus protein VP39"/>
    <property type="match status" value="1"/>
</dbReference>